<evidence type="ECO:0000256" key="1">
    <source>
        <dbReference type="SAM" id="MobiDB-lite"/>
    </source>
</evidence>
<feature type="compositionally biased region" description="Basic and acidic residues" evidence="1">
    <location>
        <begin position="76"/>
        <end position="86"/>
    </location>
</feature>
<feature type="region of interest" description="Disordered" evidence="1">
    <location>
        <begin position="67"/>
        <end position="97"/>
    </location>
</feature>
<organism evidence="2 3">
    <name type="scientific">Janibacter hoylei PVAS-1</name>
    <dbReference type="NCBI Taxonomy" id="1210046"/>
    <lineage>
        <taxon>Bacteria</taxon>
        <taxon>Bacillati</taxon>
        <taxon>Actinomycetota</taxon>
        <taxon>Actinomycetes</taxon>
        <taxon>Micrococcales</taxon>
        <taxon>Intrasporangiaceae</taxon>
        <taxon>Janibacter</taxon>
    </lineage>
</organism>
<proteinExistence type="predicted"/>
<dbReference type="eggNOG" id="ENOG5031TGM">
    <property type="taxonomic scope" value="Bacteria"/>
</dbReference>
<dbReference type="AlphaFoldDB" id="K1E534"/>
<evidence type="ECO:0000313" key="3">
    <source>
        <dbReference type="Proteomes" id="UP000004474"/>
    </source>
</evidence>
<protein>
    <submittedName>
        <fullName evidence="2">Uncharacterized protein</fullName>
    </submittedName>
</protein>
<dbReference type="STRING" id="1210046.B277_03955"/>
<dbReference type="Proteomes" id="UP000004474">
    <property type="component" value="Unassembled WGS sequence"/>
</dbReference>
<reference evidence="2 3" key="1">
    <citation type="journal article" date="2012" name="J. Bacteriol.">
        <title>Genome Sequence of Janibacter hoylei MTCC8307, Isolated from the Stratospheric Air.</title>
        <authorList>
            <person name="Pawar S.P."/>
            <person name="Dhotre D.P."/>
            <person name="Shetty S.A."/>
            <person name="Chowdhury S.P."/>
            <person name="Chaudhari B.L."/>
            <person name="Shouche Y.S."/>
        </authorList>
    </citation>
    <scope>NUCLEOTIDE SEQUENCE [LARGE SCALE GENOMIC DNA]</scope>
    <source>
        <strain evidence="2 3">PVAS-1</strain>
    </source>
</reference>
<gene>
    <name evidence="2" type="ORF">B277_03955</name>
</gene>
<name>K1E534_9MICO</name>
<dbReference type="EMBL" id="ALWX01000014">
    <property type="protein sequence ID" value="EKA62171.1"/>
    <property type="molecule type" value="Genomic_DNA"/>
</dbReference>
<comment type="caution">
    <text evidence="2">The sequence shown here is derived from an EMBL/GenBank/DDBJ whole genome shotgun (WGS) entry which is preliminary data.</text>
</comment>
<sequence>MPASTPAERALLSSIAAHTSWANTEDRSARTAPARRALDAKFLEQAGGDPKRAEHLRKAHFQRLALKSAQSRRRAREATEAARSAEAELEALGGAHA</sequence>
<dbReference type="PATRIC" id="fig|1210046.3.peg.769"/>
<evidence type="ECO:0000313" key="2">
    <source>
        <dbReference type="EMBL" id="EKA62171.1"/>
    </source>
</evidence>
<accession>K1E534</accession>
<dbReference type="RefSeq" id="WP_007925337.1">
    <property type="nucleotide sequence ID" value="NZ_ALWX01000014.1"/>
</dbReference>